<evidence type="ECO:0000313" key="5">
    <source>
        <dbReference type="EMBL" id="AFG37758.1"/>
    </source>
</evidence>
<dbReference type="PANTHER" id="PTHR43204">
    <property type="entry name" value="ABC TRANSPORTER I FAMILY MEMBER 6, CHLOROPLASTIC"/>
    <property type="match status" value="1"/>
</dbReference>
<dbReference type="Proteomes" id="UP000007383">
    <property type="component" value="Chromosome"/>
</dbReference>
<protein>
    <submittedName>
        <fullName evidence="5">FeS assembly ATPase SufC</fullName>
    </submittedName>
</protein>
<proteinExistence type="inferred from homology"/>
<dbReference type="InterPro" id="IPR003439">
    <property type="entry name" value="ABC_transporter-like_ATP-bd"/>
</dbReference>
<evidence type="ECO:0000259" key="4">
    <source>
        <dbReference type="PROSITE" id="PS50893"/>
    </source>
</evidence>
<dbReference type="CDD" id="cd03217">
    <property type="entry name" value="ABC_FeS_Assembly"/>
    <property type="match status" value="1"/>
</dbReference>
<keyword evidence="3" id="KW-0067">ATP-binding</keyword>
<dbReference type="GO" id="GO:0005524">
    <property type="term" value="F:ATP binding"/>
    <property type="evidence" value="ECO:0007669"/>
    <property type="project" value="UniProtKB-KW"/>
</dbReference>
<dbReference type="PATRIC" id="fig|889378.3.peg.1687"/>
<evidence type="ECO:0000256" key="1">
    <source>
        <dbReference type="ARBA" id="ARBA00006216"/>
    </source>
</evidence>
<dbReference type="eggNOG" id="COG0396">
    <property type="taxonomic scope" value="Bacteria"/>
</dbReference>
<dbReference type="GO" id="GO:0016887">
    <property type="term" value="F:ATP hydrolysis activity"/>
    <property type="evidence" value="ECO:0007669"/>
    <property type="project" value="InterPro"/>
</dbReference>
<dbReference type="HOGENOM" id="CLU_000604_48_1_12"/>
<name>H9UJR5_SPIAZ</name>
<evidence type="ECO:0000256" key="3">
    <source>
        <dbReference type="ARBA" id="ARBA00022840"/>
    </source>
</evidence>
<dbReference type="RefSeq" id="WP_014455741.1">
    <property type="nucleotide sequence ID" value="NC_017098.1"/>
</dbReference>
<dbReference type="AlphaFoldDB" id="H9UJR5"/>
<reference evidence="6" key="1">
    <citation type="journal article" date="2013" name="Stand. Genomic Sci.">
        <title>Complete genome sequence of the halophilic bacterium Spirochaeta africana type strain (Z-7692(T)) from the alkaline Lake Magadi in the East African Rift.</title>
        <authorList>
            <person name="Liolos K."/>
            <person name="Abt B."/>
            <person name="Scheuner C."/>
            <person name="Teshima H."/>
            <person name="Held B."/>
            <person name="Lapidus A."/>
            <person name="Nolan M."/>
            <person name="Lucas S."/>
            <person name="Deshpande S."/>
            <person name="Cheng J.F."/>
            <person name="Tapia R."/>
            <person name="Goodwin L.A."/>
            <person name="Pitluck S."/>
            <person name="Pagani I."/>
            <person name="Ivanova N."/>
            <person name="Mavromatis K."/>
            <person name="Mikhailova N."/>
            <person name="Huntemann M."/>
            <person name="Pati A."/>
            <person name="Chen A."/>
            <person name="Palaniappan K."/>
            <person name="Land M."/>
            <person name="Rohde M."/>
            <person name="Tindall B.J."/>
            <person name="Detter J.C."/>
            <person name="Goker M."/>
            <person name="Bristow J."/>
            <person name="Eisen J.A."/>
            <person name="Markowitz V."/>
            <person name="Hugenholtz P."/>
            <person name="Woyke T."/>
            <person name="Klenk H.P."/>
            <person name="Kyrpides N.C."/>
        </authorList>
    </citation>
    <scope>NUCLEOTIDE SEQUENCE</scope>
    <source>
        <strain evidence="6">ATCC 700263 / DSM 8902 / Z-7692</strain>
    </source>
</reference>
<dbReference type="InterPro" id="IPR003593">
    <property type="entry name" value="AAA+_ATPase"/>
</dbReference>
<sequence length="254" mass="28744">MKIEIRDLTARIEDTPILNGINLELESGKIHALMGPNGSGKSTLSNIIFGNPSYEVTGGEVLVDGQNILDMEPHERARLGLFLAFQYPVEIPGVTVGRFLKRAVEIRREAIGQEITAKEYIKELRAAMEFLDIDQQFINRYLNQGFSGGEKKRMEIMQMMLMQPDFAVLDETDSGLDIDALQIVSKGVNKLRDGNFGALIITHYQRILNYIRPDYVHIMYQGRIVTSGGEDLVTTLEEKGYDWVKQQYGIKEEV</sequence>
<keyword evidence="2" id="KW-0547">Nucleotide-binding</keyword>
<dbReference type="InterPro" id="IPR010230">
    <property type="entry name" value="FeS-cluster_ATPase_SufC"/>
</dbReference>
<accession>H9UJR5</accession>
<dbReference type="NCBIfam" id="TIGR01978">
    <property type="entry name" value="sufC"/>
    <property type="match status" value="1"/>
</dbReference>
<gene>
    <name evidence="5" type="ordered locus">Spiaf_1701</name>
</gene>
<dbReference type="Gene3D" id="3.40.50.300">
    <property type="entry name" value="P-loop containing nucleotide triphosphate hydrolases"/>
    <property type="match status" value="1"/>
</dbReference>
<keyword evidence="6" id="KW-1185">Reference proteome</keyword>
<dbReference type="Pfam" id="PF00005">
    <property type="entry name" value="ABC_tran"/>
    <property type="match status" value="1"/>
</dbReference>
<organism evidence="5 6">
    <name type="scientific">Spirochaeta africana (strain ATCC 700263 / DSM 8902 / Z-7692)</name>
    <dbReference type="NCBI Taxonomy" id="889378"/>
    <lineage>
        <taxon>Bacteria</taxon>
        <taxon>Pseudomonadati</taxon>
        <taxon>Spirochaetota</taxon>
        <taxon>Spirochaetia</taxon>
        <taxon>Spirochaetales</taxon>
        <taxon>Spirochaetaceae</taxon>
        <taxon>Spirochaeta</taxon>
    </lineage>
</organism>
<dbReference type="SMART" id="SM00382">
    <property type="entry name" value="AAA"/>
    <property type="match status" value="1"/>
</dbReference>
<evidence type="ECO:0000256" key="2">
    <source>
        <dbReference type="ARBA" id="ARBA00022741"/>
    </source>
</evidence>
<dbReference type="SUPFAM" id="SSF52540">
    <property type="entry name" value="P-loop containing nucleoside triphosphate hydrolases"/>
    <property type="match status" value="1"/>
</dbReference>
<evidence type="ECO:0000313" key="6">
    <source>
        <dbReference type="Proteomes" id="UP000007383"/>
    </source>
</evidence>
<dbReference type="EMBL" id="CP003282">
    <property type="protein sequence ID" value="AFG37758.1"/>
    <property type="molecule type" value="Genomic_DNA"/>
</dbReference>
<dbReference type="PANTHER" id="PTHR43204:SF1">
    <property type="entry name" value="ABC TRANSPORTER I FAMILY MEMBER 6, CHLOROPLASTIC"/>
    <property type="match status" value="1"/>
</dbReference>
<dbReference type="InterPro" id="IPR027417">
    <property type="entry name" value="P-loop_NTPase"/>
</dbReference>
<dbReference type="KEGG" id="sfc:Spiaf_1701"/>
<feature type="domain" description="ABC transporter" evidence="4">
    <location>
        <begin position="3"/>
        <end position="246"/>
    </location>
</feature>
<comment type="similarity">
    <text evidence="1">Belongs to the ABC transporter superfamily. Ycf16 family.</text>
</comment>
<dbReference type="PROSITE" id="PS50893">
    <property type="entry name" value="ABC_TRANSPORTER_2"/>
    <property type="match status" value="1"/>
</dbReference>
<dbReference type="STRING" id="889378.Spiaf_1701"/>
<dbReference type="OrthoDB" id="9806149at2"/>